<evidence type="ECO:0000256" key="1">
    <source>
        <dbReference type="ARBA" id="ARBA00022527"/>
    </source>
</evidence>
<feature type="binding site" evidence="6">
    <location>
        <position position="364"/>
    </location>
    <ligand>
        <name>ATP</name>
        <dbReference type="ChEBI" id="CHEBI:30616"/>
    </ligand>
</feature>
<dbReference type="PANTHER" id="PTHR22974:SF23">
    <property type="entry name" value="TOUSLED-LIKE KINASE, ISOFORM G"/>
    <property type="match status" value="1"/>
</dbReference>
<dbReference type="PROSITE" id="PS00107">
    <property type="entry name" value="PROTEIN_KINASE_ATP"/>
    <property type="match status" value="1"/>
</dbReference>
<dbReference type="InterPro" id="IPR000719">
    <property type="entry name" value="Prot_kinase_dom"/>
</dbReference>
<comment type="caution">
    <text evidence="8">The sequence shown here is derived from an EMBL/GenBank/DDBJ whole genome shotgun (WGS) entry which is preliminary data.</text>
</comment>
<gene>
    <name evidence="8" type="ORF">Poli38472_007431</name>
</gene>
<dbReference type="PROSITE" id="PS00108">
    <property type="entry name" value="PROTEIN_KINASE_ST"/>
    <property type="match status" value="1"/>
</dbReference>
<accession>A0A8K1CR71</accession>
<evidence type="ECO:0000256" key="3">
    <source>
        <dbReference type="ARBA" id="ARBA00022741"/>
    </source>
</evidence>
<dbReference type="GO" id="GO:0007059">
    <property type="term" value="P:chromosome segregation"/>
    <property type="evidence" value="ECO:0007669"/>
    <property type="project" value="TreeGrafter"/>
</dbReference>
<dbReference type="InterPro" id="IPR011009">
    <property type="entry name" value="Kinase-like_dom_sf"/>
</dbReference>
<dbReference type="OrthoDB" id="346907at2759"/>
<evidence type="ECO:0000256" key="6">
    <source>
        <dbReference type="PROSITE-ProRule" id="PRU10141"/>
    </source>
</evidence>
<keyword evidence="5 6" id="KW-0067">ATP-binding</keyword>
<keyword evidence="9" id="KW-1185">Reference proteome</keyword>
<dbReference type="Pfam" id="PF00069">
    <property type="entry name" value="Pkinase"/>
    <property type="match status" value="1"/>
</dbReference>
<name>A0A8K1CR71_PYTOL</name>
<dbReference type="GO" id="GO:0004674">
    <property type="term" value="F:protein serine/threonine kinase activity"/>
    <property type="evidence" value="ECO:0007669"/>
    <property type="project" value="UniProtKB-KW"/>
</dbReference>
<dbReference type="SUPFAM" id="SSF56112">
    <property type="entry name" value="Protein kinase-like (PK-like)"/>
    <property type="match status" value="1"/>
</dbReference>
<dbReference type="EMBL" id="SPLM01000003">
    <property type="protein sequence ID" value="TMW67759.1"/>
    <property type="molecule type" value="Genomic_DNA"/>
</dbReference>
<dbReference type="SMART" id="SM00220">
    <property type="entry name" value="S_TKc"/>
    <property type="match status" value="1"/>
</dbReference>
<keyword evidence="1" id="KW-0723">Serine/threonine-protein kinase</keyword>
<evidence type="ECO:0000256" key="2">
    <source>
        <dbReference type="ARBA" id="ARBA00022679"/>
    </source>
</evidence>
<dbReference type="GO" id="GO:0005524">
    <property type="term" value="F:ATP binding"/>
    <property type="evidence" value="ECO:0007669"/>
    <property type="project" value="UniProtKB-UniRule"/>
</dbReference>
<proteinExistence type="predicted"/>
<dbReference type="Gene3D" id="1.10.510.10">
    <property type="entry name" value="Transferase(Phosphotransferase) domain 1"/>
    <property type="match status" value="1"/>
</dbReference>
<dbReference type="InterPro" id="IPR008271">
    <property type="entry name" value="Ser/Thr_kinase_AS"/>
</dbReference>
<dbReference type="PANTHER" id="PTHR22974">
    <property type="entry name" value="MIXED LINEAGE PROTEIN KINASE"/>
    <property type="match status" value="1"/>
</dbReference>
<evidence type="ECO:0000313" key="8">
    <source>
        <dbReference type="EMBL" id="TMW67759.1"/>
    </source>
</evidence>
<keyword evidence="2" id="KW-0808">Transferase</keyword>
<organism evidence="8 9">
    <name type="scientific">Pythium oligandrum</name>
    <name type="common">Mycoparasitic fungus</name>
    <dbReference type="NCBI Taxonomy" id="41045"/>
    <lineage>
        <taxon>Eukaryota</taxon>
        <taxon>Sar</taxon>
        <taxon>Stramenopiles</taxon>
        <taxon>Oomycota</taxon>
        <taxon>Peronosporomycetes</taxon>
        <taxon>Pythiales</taxon>
        <taxon>Pythiaceae</taxon>
        <taxon>Pythium</taxon>
    </lineage>
</organism>
<evidence type="ECO:0000313" key="9">
    <source>
        <dbReference type="Proteomes" id="UP000794436"/>
    </source>
</evidence>
<dbReference type="GO" id="GO:0005634">
    <property type="term" value="C:nucleus"/>
    <property type="evidence" value="ECO:0007669"/>
    <property type="project" value="TreeGrafter"/>
</dbReference>
<dbReference type="Gene3D" id="3.30.200.20">
    <property type="entry name" value="Phosphorylase Kinase, domain 1"/>
    <property type="match status" value="1"/>
</dbReference>
<dbReference type="AlphaFoldDB" id="A0A8K1CR71"/>
<keyword evidence="3 6" id="KW-0547">Nucleotide-binding</keyword>
<protein>
    <recommendedName>
        <fullName evidence="7">Protein kinase domain-containing protein</fullName>
    </recommendedName>
</protein>
<evidence type="ECO:0000256" key="4">
    <source>
        <dbReference type="ARBA" id="ARBA00022777"/>
    </source>
</evidence>
<evidence type="ECO:0000256" key="5">
    <source>
        <dbReference type="ARBA" id="ARBA00022840"/>
    </source>
</evidence>
<reference evidence="8" key="1">
    <citation type="submission" date="2019-03" db="EMBL/GenBank/DDBJ databases">
        <title>Long read genome sequence of the mycoparasitic Pythium oligandrum ATCC 38472 isolated from sugarbeet rhizosphere.</title>
        <authorList>
            <person name="Gaulin E."/>
        </authorList>
    </citation>
    <scope>NUCLEOTIDE SEQUENCE</scope>
    <source>
        <strain evidence="8">ATCC 38472_TT</strain>
    </source>
</reference>
<dbReference type="GO" id="GO:0035556">
    <property type="term" value="P:intracellular signal transduction"/>
    <property type="evidence" value="ECO:0007669"/>
    <property type="project" value="TreeGrafter"/>
</dbReference>
<feature type="domain" description="Protein kinase" evidence="7">
    <location>
        <begin position="334"/>
        <end position="596"/>
    </location>
</feature>
<dbReference type="PROSITE" id="PS50011">
    <property type="entry name" value="PROTEIN_KINASE_DOM"/>
    <property type="match status" value="1"/>
</dbReference>
<dbReference type="InterPro" id="IPR017441">
    <property type="entry name" value="Protein_kinase_ATP_BS"/>
</dbReference>
<keyword evidence="4" id="KW-0418">Kinase</keyword>
<sequence length="596" mass="67653">MFPFPSSGGGAGGGAGGATAVESNHASCPFVARSYGRSTYDEELLGDSDQTVFRSTPVMDQIRFATSPVMSDRMSDTMEFVAGYSVSGRDSTSPSQLVRKVEFSSIAEDFQSSTMTNLMQFQPDVKNTPIFQQPTAATESETNDTTFGSRFVSTADRATPPLGTISEITQPDEQTILNRSATIKKESGEEDRHSPFGPILVQEPQTYQYKATKSELDEMEQLKWNIQQQVFQRYHDLKAKEVQWGSLEIRDSRVFFHPGKRREAIMREKKFHDATYKDGLADGDPSWYKTRQAQFAELMREFVRDETKHKQELMLAHLEKSSPFCKFPILGNRFILMRLLGKGGNGEVWEVIDYANKKQRCALKLSVSHRHAWREHYTHSRLCHQHIVGVGDSAYTIEYRQQLYTAFTVECVDSDLQQLIEMFEHFDETSALKVLYQLLTALTYLHDEMKIAHYDLKPTNILVGRDECVKLTDFDLARNVNEPIVSSVVGTLRYLPPECFRPNFGDCQGTAEKADIWMVGVVYCVMLWGKHPIVADKASHDEARAMLGRYNGTLHYPREVSDLSRWIIQGCLHPDPRCRPSAFQLLQALQNAAARQ</sequence>
<dbReference type="Proteomes" id="UP000794436">
    <property type="component" value="Unassembled WGS sequence"/>
</dbReference>
<evidence type="ECO:0000259" key="7">
    <source>
        <dbReference type="PROSITE" id="PS50011"/>
    </source>
</evidence>